<dbReference type="InterPro" id="IPR037053">
    <property type="entry name" value="Phage_tail_collar_dom_sf"/>
</dbReference>
<dbReference type="SUPFAM" id="SSF88874">
    <property type="entry name" value="Receptor-binding domain of short tail fibre protein gp12"/>
    <property type="match status" value="1"/>
</dbReference>
<dbReference type="Gene3D" id="3.90.1340.10">
    <property type="entry name" value="Phage tail collar domain"/>
    <property type="match status" value="1"/>
</dbReference>
<evidence type="ECO:0000313" key="2">
    <source>
        <dbReference type="EMBL" id="MXP31998.1"/>
    </source>
</evidence>
<comment type="caution">
    <text evidence="2">The sequence shown here is derived from an EMBL/GenBank/DDBJ whole genome shotgun (WGS) entry which is preliminary data.</text>
</comment>
<protein>
    <submittedName>
        <fullName evidence="2">Phage tail protein</fullName>
    </submittedName>
</protein>
<gene>
    <name evidence="2" type="ORF">GRI94_09200</name>
</gene>
<organism evidence="2 3">
    <name type="scientific">Parerythrobacter jejuensis</name>
    <dbReference type="NCBI Taxonomy" id="795812"/>
    <lineage>
        <taxon>Bacteria</taxon>
        <taxon>Pseudomonadati</taxon>
        <taxon>Pseudomonadota</taxon>
        <taxon>Alphaproteobacteria</taxon>
        <taxon>Sphingomonadales</taxon>
        <taxon>Erythrobacteraceae</taxon>
        <taxon>Parerythrobacter</taxon>
    </lineage>
</organism>
<accession>A0A845AZ13</accession>
<sequence>MSYSNPTIGDVTIFAGNFAPRSWAFCHGQLLPISSNSALFSILGTVYGGDGRTTFALPDLRGRVARGVGNGPGLSNVAQGQRGGTERASIQVGNLPAHSHPHTHTATVHAEARLANEKAPLDNRFALANSDIYHDDDGATQDIQMHANTVTLSTDSSNTGSNIPLDIENPYLGLNYIIALVGDYPSRS</sequence>
<keyword evidence="3" id="KW-1185">Reference proteome</keyword>
<dbReference type="RefSeq" id="WP_160779384.1">
    <property type="nucleotide sequence ID" value="NZ_BAAAZF010000001.1"/>
</dbReference>
<reference evidence="2 3" key="1">
    <citation type="submission" date="2019-12" db="EMBL/GenBank/DDBJ databases">
        <title>Genomic-based taxomic classification of the family Erythrobacteraceae.</title>
        <authorList>
            <person name="Xu L."/>
        </authorList>
    </citation>
    <scope>NUCLEOTIDE SEQUENCE [LARGE SCALE GENOMIC DNA]</scope>
    <source>
        <strain evidence="2 3">JCM 16677</strain>
    </source>
</reference>
<dbReference type="EMBL" id="WTYE01000001">
    <property type="protein sequence ID" value="MXP31998.1"/>
    <property type="molecule type" value="Genomic_DNA"/>
</dbReference>
<feature type="domain" description="Phage tail collar" evidence="1">
    <location>
        <begin position="9"/>
        <end position="64"/>
    </location>
</feature>
<evidence type="ECO:0000259" key="1">
    <source>
        <dbReference type="Pfam" id="PF07484"/>
    </source>
</evidence>
<dbReference type="InterPro" id="IPR011083">
    <property type="entry name" value="Phage_tail_collar_dom"/>
</dbReference>
<name>A0A845AZ13_9SPHN</name>
<dbReference type="Pfam" id="PF07484">
    <property type="entry name" value="Collar"/>
    <property type="match status" value="1"/>
</dbReference>
<dbReference type="Proteomes" id="UP000446786">
    <property type="component" value="Unassembled WGS sequence"/>
</dbReference>
<dbReference type="OrthoDB" id="9810174at2"/>
<dbReference type="AlphaFoldDB" id="A0A845AZ13"/>
<proteinExistence type="predicted"/>
<evidence type="ECO:0000313" key="3">
    <source>
        <dbReference type="Proteomes" id="UP000446786"/>
    </source>
</evidence>